<dbReference type="Proteomes" id="UP000555552">
    <property type="component" value="Unassembled WGS sequence"/>
</dbReference>
<protein>
    <submittedName>
        <fullName evidence="1">Uncharacterized protein</fullName>
    </submittedName>
</protein>
<dbReference type="AlphaFoldDB" id="A0A849BGE2"/>
<dbReference type="EMBL" id="JABEMA010000023">
    <property type="protein sequence ID" value="NNH22160.1"/>
    <property type="molecule type" value="Genomic_DNA"/>
</dbReference>
<keyword evidence="2" id="KW-1185">Reference proteome</keyword>
<sequence length="73" mass="7387">MGTALSGLPLPGLLIRCEGAGGDLTLDRLAALVWSSAPRTALEHDIIAVALNDHLVDDGLNAPVATSSDVATP</sequence>
<evidence type="ECO:0000313" key="1">
    <source>
        <dbReference type="EMBL" id="NNH22160.1"/>
    </source>
</evidence>
<dbReference type="RefSeq" id="WP_171202013.1">
    <property type="nucleotide sequence ID" value="NZ_JABEMA010000023.1"/>
</dbReference>
<reference evidence="1 2" key="1">
    <citation type="submission" date="2020-05" db="EMBL/GenBank/DDBJ databases">
        <title>MicrobeNet Type strains.</title>
        <authorList>
            <person name="Nicholson A.C."/>
        </authorList>
    </citation>
    <scope>NUCLEOTIDE SEQUENCE [LARGE SCALE GENOMIC DNA]</scope>
    <source>
        <strain evidence="1 2">JCM 14547</strain>
    </source>
</reference>
<organism evidence="1 2">
    <name type="scientific">Pseudokineococcus marinus</name>
    <dbReference type="NCBI Taxonomy" id="351215"/>
    <lineage>
        <taxon>Bacteria</taxon>
        <taxon>Bacillati</taxon>
        <taxon>Actinomycetota</taxon>
        <taxon>Actinomycetes</taxon>
        <taxon>Kineosporiales</taxon>
        <taxon>Kineosporiaceae</taxon>
        <taxon>Pseudokineococcus</taxon>
    </lineage>
</organism>
<name>A0A849BGE2_9ACTN</name>
<comment type="caution">
    <text evidence="1">The sequence shown here is derived from an EMBL/GenBank/DDBJ whole genome shotgun (WGS) entry which is preliminary data.</text>
</comment>
<proteinExistence type="predicted"/>
<gene>
    <name evidence="1" type="ORF">HLB09_03480</name>
</gene>
<evidence type="ECO:0000313" key="2">
    <source>
        <dbReference type="Proteomes" id="UP000555552"/>
    </source>
</evidence>
<accession>A0A849BGE2</accession>